<dbReference type="Pfam" id="PF03109">
    <property type="entry name" value="ABC1"/>
    <property type="match status" value="1"/>
</dbReference>
<keyword evidence="4" id="KW-0418">Kinase</keyword>
<evidence type="ECO:0000313" key="5">
    <source>
        <dbReference type="Proteomes" id="UP000568446"/>
    </source>
</evidence>
<organism evidence="4 5">
    <name type="scientific">Marine Group I thaumarchaeote</name>
    <dbReference type="NCBI Taxonomy" id="2511932"/>
    <lineage>
        <taxon>Archaea</taxon>
        <taxon>Nitrososphaerota</taxon>
        <taxon>Marine Group I</taxon>
    </lineage>
</organism>
<dbReference type="PANTHER" id="PTHR10566">
    <property type="entry name" value="CHAPERONE-ACTIVITY OF BC1 COMPLEX CABC1 -RELATED"/>
    <property type="match status" value="1"/>
</dbReference>
<reference evidence="4 5" key="1">
    <citation type="journal article" date="2019" name="Environ. Microbiol.">
        <title>Genomics insights into ecotype formation of ammonia-oxidizing archaea in the deep ocean.</title>
        <authorList>
            <person name="Wang Y."/>
            <person name="Huang J.M."/>
            <person name="Cui G.J."/>
            <person name="Nunoura T."/>
            <person name="Takaki Y."/>
            <person name="Li W.L."/>
            <person name="Li J."/>
            <person name="Gao Z.M."/>
            <person name="Takai K."/>
            <person name="Zhang A.Q."/>
            <person name="Stepanauskas R."/>
        </authorList>
    </citation>
    <scope>NUCLEOTIDE SEQUENCE [LARGE SCALE GENOMIC DNA]</scope>
    <source>
        <strain evidence="4 5">C4</strain>
    </source>
</reference>
<proteinExistence type="inferred from homology"/>
<keyword evidence="4" id="KW-0808">Transferase</keyword>
<dbReference type="InterPro" id="IPR004147">
    <property type="entry name" value="ABC1_dom"/>
</dbReference>
<dbReference type="PROSITE" id="PS50011">
    <property type="entry name" value="PROTEIN_KINASE_DOM"/>
    <property type="match status" value="1"/>
</dbReference>
<dbReference type="InterPro" id="IPR050154">
    <property type="entry name" value="UbiB_kinase"/>
</dbReference>
<keyword evidence="2" id="KW-0812">Transmembrane</keyword>
<accession>A0A7K4MNQ3</accession>
<evidence type="ECO:0000259" key="3">
    <source>
        <dbReference type="PROSITE" id="PS50011"/>
    </source>
</evidence>
<keyword evidence="2" id="KW-0472">Membrane</keyword>
<dbReference type="SUPFAM" id="SSF56112">
    <property type="entry name" value="Protein kinase-like (PK-like)"/>
    <property type="match status" value="1"/>
</dbReference>
<dbReference type="Proteomes" id="UP000568446">
    <property type="component" value="Unassembled WGS sequence"/>
</dbReference>
<dbReference type="GO" id="GO:0004672">
    <property type="term" value="F:protein kinase activity"/>
    <property type="evidence" value="ECO:0007669"/>
    <property type="project" value="InterPro"/>
</dbReference>
<gene>
    <name evidence="4" type="ORF">HX850_04725</name>
</gene>
<dbReference type="GO" id="GO:0005524">
    <property type="term" value="F:ATP binding"/>
    <property type="evidence" value="ECO:0007669"/>
    <property type="project" value="InterPro"/>
</dbReference>
<sequence>MYIIRTIQIFVKLLPSIFALRRDRKIWIHHEKTEINSEQFRKNARKVLNTFISLGPVYIKLGQWLSSRADILPQPYLEELAKLQDSVPPAPFDQIKPIIEKDLGPINEKFDEIDSNCISGASLGQVYRGSISGQQVAIKVKRPGIEKVVAKDLKVLKKILPLALRFVDPNLRYSAKAMLSQFIETIHEEMDYTIESKNLKEIKKDMEKNTKVIVPSVFDDFSSKSVLTMEYLPGIKVTNVQALDEKGIDREQLVIDVHKVFFTMLLKHSIFHADPHPGNISVTDDGKLILYDYGMVGRMNNETRFKLIRLYLALVEKNPPRVVNAMIDLGMLIPGYNRSVIEKGIELSIRAMHGNKPDEMEVQSLMELANQTMSKFPFMLPKNLALYMRMASIIEGIYKTHNVDFKFVKVLKNILEEENLIPRAYVEELKISFSNFSKSIDTILRIGPEMKELMDEAQIYMKKRTPMVLISGSIFASAIFIGSIFLYQSSEFLGLVGMISSGLIMAVSGLFRKY</sequence>
<dbReference type="AlphaFoldDB" id="A0A7K4MNQ3"/>
<evidence type="ECO:0000256" key="1">
    <source>
        <dbReference type="ARBA" id="ARBA00009670"/>
    </source>
</evidence>
<comment type="caution">
    <text evidence="4">The sequence shown here is derived from an EMBL/GenBank/DDBJ whole genome shotgun (WGS) entry which is preliminary data.</text>
</comment>
<dbReference type="CDD" id="cd05121">
    <property type="entry name" value="ABC1_ADCK3-like"/>
    <property type="match status" value="1"/>
</dbReference>
<feature type="transmembrane region" description="Helical" evidence="2">
    <location>
        <begin position="492"/>
        <end position="511"/>
    </location>
</feature>
<feature type="domain" description="Protein kinase" evidence="3">
    <location>
        <begin position="112"/>
        <end position="461"/>
    </location>
</feature>
<dbReference type="PANTHER" id="PTHR10566:SF113">
    <property type="entry name" value="PROTEIN ACTIVITY OF BC1 COMPLEX KINASE 7, CHLOROPLASTIC"/>
    <property type="match status" value="1"/>
</dbReference>
<feature type="transmembrane region" description="Helical" evidence="2">
    <location>
        <begin position="467"/>
        <end position="486"/>
    </location>
</feature>
<dbReference type="InterPro" id="IPR000719">
    <property type="entry name" value="Prot_kinase_dom"/>
</dbReference>
<protein>
    <submittedName>
        <fullName evidence="4">AarF/ABC1/UbiB kinase family protein</fullName>
    </submittedName>
</protein>
<keyword evidence="2" id="KW-1133">Transmembrane helix</keyword>
<evidence type="ECO:0000313" key="4">
    <source>
        <dbReference type="EMBL" id="NWJ30200.1"/>
    </source>
</evidence>
<evidence type="ECO:0000256" key="2">
    <source>
        <dbReference type="SAM" id="Phobius"/>
    </source>
</evidence>
<dbReference type="EMBL" id="JACATK010000041">
    <property type="protein sequence ID" value="NWJ30200.1"/>
    <property type="molecule type" value="Genomic_DNA"/>
</dbReference>
<comment type="similarity">
    <text evidence="1">Belongs to the protein kinase superfamily. ADCK protein kinase family.</text>
</comment>
<dbReference type="InterPro" id="IPR011009">
    <property type="entry name" value="Kinase-like_dom_sf"/>
</dbReference>
<name>A0A7K4MNQ3_9ARCH</name>